<dbReference type="PANTHER" id="PTHR43591">
    <property type="entry name" value="METHYLTRANSFERASE"/>
    <property type="match status" value="1"/>
</dbReference>
<evidence type="ECO:0000313" key="2">
    <source>
        <dbReference type="EMBL" id="MBC8750480.1"/>
    </source>
</evidence>
<keyword evidence="2" id="KW-0808">Transferase</keyword>
<reference evidence="2 3" key="1">
    <citation type="submission" date="2019-09" db="EMBL/GenBank/DDBJ databases">
        <title>Paraburkholderia podalyriae sp. nov., A South African Podalyria-associated rhizobium.</title>
        <authorList>
            <person name="Mavima L."/>
            <person name="Beukes C.W."/>
            <person name="Palmer M."/>
            <person name="De Meyer S.E."/>
            <person name="James E.K."/>
            <person name="Maluk M."/>
            <person name="Avontuur J.R."/>
            <person name="Chan W.Y."/>
            <person name="Venter S.N."/>
            <person name="Steenkamp E.T."/>
        </authorList>
    </citation>
    <scope>NUCLEOTIDE SEQUENCE [LARGE SCALE GENOMIC DNA]</scope>
    <source>
        <strain evidence="2 3">WC7.3b</strain>
    </source>
</reference>
<dbReference type="CDD" id="cd02440">
    <property type="entry name" value="AdoMet_MTases"/>
    <property type="match status" value="1"/>
</dbReference>
<dbReference type="Proteomes" id="UP000736373">
    <property type="component" value="Unassembled WGS sequence"/>
</dbReference>
<dbReference type="Pfam" id="PF08241">
    <property type="entry name" value="Methyltransf_11"/>
    <property type="match status" value="1"/>
</dbReference>
<protein>
    <submittedName>
        <fullName evidence="2">Methyltransferase domain-containing protein</fullName>
    </submittedName>
</protein>
<evidence type="ECO:0000259" key="1">
    <source>
        <dbReference type="Pfam" id="PF08241"/>
    </source>
</evidence>
<dbReference type="InterPro" id="IPR029063">
    <property type="entry name" value="SAM-dependent_MTases_sf"/>
</dbReference>
<dbReference type="GO" id="GO:0032259">
    <property type="term" value="P:methylation"/>
    <property type="evidence" value="ECO:0007669"/>
    <property type="project" value="UniProtKB-KW"/>
</dbReference>
<accession>A0ABR7PW26</accession>
<dbReference type="InterPro" id="IPR013216">
    <property type="entry name" value="Methyltransf_11"/>
</dbReference>
<feature type="domain" description="Methyltransferase type 11" evidence="1">
    <location>
        <begin position="54"/>
        <end position="154"/>
    </location>
</feature>
<proteinExistence type="predicted"/>
<keyword evidence="3" id="KW-1185">Reference proteome</keyword>
<gene>
    <name evidence="2" type="ORF">F6X42_29005</name>
</gene>
<sequence>MSFRDVYGRTHQLDAPTVEVIAKRLEARSNSDRYMGMLHDYLGAIDLTAARDVLALGCGTGVEVRELLRQPSFSGKVTAVDISPTLIATGKCIAAQQGFADRIEWLVDDAQRLGFQDAAFDVVIAHTLISHVPDPEEVIRQAARVVRPGGRVVVFDGDYATLTFGADPDMDNKIISALIANPRVLRRLPTMFKDAHLELVDSRGWALTEIGHADFLLAGLQSFSVLLPKAGAATPEEVEAFVARQLRASEKGTFFGGYNFYVMIAQKAS</sequence>
<dbReference type="EMBL" id="VZQQ01000033">
    <property type="protein sequence ID" value="MBC8750480.1"/>
    <property type="molecule type" value="Genomic_DNA"/>
</dbReference>
<dbReference type="GO" id="GO:0008168">
    <property type="term" value="F:methyltransferase activity"/>
    <property type="evidence" value="ECO:0007669"/>
    <property type="project" value="UniProtKB-KW"/>
</dbReference>
<dbReference type="Gene3D" id="3.40.50.150">
    <property type="entry name" value="Vaccinia Virus protein VP39"/>
    <property type="match status" value="1"/>
</dbReference>
<keyword evidence="2" id="KW-0489">Methyltransferase</keyword>
<name>A0ABR7PW26_9BURK</name>
<dbReference type="RefSeq" id="WP_187637423.1">
    <property type="nucleotide sequence ID" value="NZ_VZQQ01000033.1"/>
</dbReference>
<evidence type="ECO:0000313" key="3">
    <source>
        <dbReference type="Proteomes" id="UP000736373"/>
    </source>
</evidence>
<comment type="caution">
    <text evidence="2">The sequence shown here is derived from an EMBL/GenBank/DDBJ whole genome shotgun (WGS) entry which is preliminary data.</text>
</comment>
<dbReference type="SUPFAM" id="SSF53335">
    <property type="entry name" value="S-adenosyl-L-methionine-dependent methyltransferases"/>
    <property type="match status" value="1"/>
</dbReference>
<organism evidence="2 3">
    <name type="scientific">Paraburkholderia podalyriae</name>
    <dbReference type="NCBI Taxonomy" id="1938811"/>
    <lineage>
        <taxon>Bacteria</taxon>
        <taxon>Pseudomonadati</taxon>
        <taxon>Pseudomonadota</taxon>
        <taxon>Betaproteobacteria</taxon>
        <taxon>Burkholderiales</taxon>
        <taxon>Burkholderiaceae</taxon>
        <taxon>Paraburkholderia</taxon>
    </lineage>
</organism>